<dbReference type="FunFam" id="2.20.25.10:FF:000016">
    <property type="entry name" value="DNA-directed RNA polymerase II subunit RPB9"/>
    <property type="match status" value="1"/>
</dbReference>
<dbReference type="GO" id="GO:0006367">
    <property type="term" value="P:transcription initiation at RNA polymerase II promoter"/>
    <property type="evidence" value="ECO:0007669"/>
    <property type="project" value="TreeGrafter"/>
</dbReference>
<dbReference type="SMART" id="SM00661">
    <property type="entry name" value="RPOL9"/>
    <property type="match status" value="1"/>
</dbReference>
<dbReference type="EMBL" id="MU007016">
    <property type="protein sequence ID" value="KAF2434418.1"/>
    <property type="molecule type" value="Genomic_DNA"/>
</dbReference>
<evidence type="ECO:0000256" key="6">
    <source>
        <dbReference type="ARBA" id="ARBA00022833"/>
    </source>
</evidence>
<dbReference type="OrthoDB" id="282270at2759"/>
<dbReference type="SUPFAM" id="SSF57783">
    <property type="entry name" value="Zinc beta-ribbon"/>
    <property type="match status" value="2"/>
</dbReference>
<dbReference type="CDD" id="cd10508">
    <property type="entry name" value="Zn-ribbon_RPB9"/>
    <property type="match status" value="1"/>
</dbReference>
<keyword evidence="3 9" id="KW-0240">DNA-directed RNA polymerase</keyword>
<dbReference type="Pfam" id="PF02150">
    <property type="entry name" value="Zn_ribbon_RPB9"/>
    <property type="match status" value="1"/>
</dbReference>
<feature type="binding site" evidence="10">
    <location>
        <position position="124"/>
    </location>
    <ligand>
        <name>Zn(2+)</name>
        <dbReference type="ChEBI" id="CHEBI:29105"/>
        <label>2</label>
    </ligand>
</feature>
<dbReference type="Gene3D" id="2.20.25.10">
    <property type="match status" value="2"/>
</dbReference>
<protein>
    <recommendedName>
        <fullName evidence="9">DNA-directed RNA polymerase subunit</fullName>
    </recommendedName>
</protein>
<organism evidence="14 15">
    <name type="scientific">Tothia fuscella</name>
    <dbReference type="NCBI Taxonomy" id="1048955"/>
    <lineage>
        <taxon>Eukaryota</taxon>
        <taxon>Fungi</taxon>
        <taxon>Dikarya</taxon>
        <taxon>Ascomycota</taxon>
        <taxon>Pezizomycotina</taxon>
        <taxon>Dothideomycetes</taxon>
        <taxon>Pleosporomycetidae</taxon>
        <taxon>Venturiales</taxon>
        <taxon>Cylindrosympodiaceae</taxon>
        <taxon>Tothia</taxon>
    </lineage>
</organism>
<evidence type="ECO:0000256" key="7">
    <source>
        <dbReference type="ARBA" id="ARBA00023163"/>
    </source>
</evidence>
<reference evidence="14" key="1">
    <citation type="journal article" date="2020" name="Stud. Mycol.">
        <title>101 Dothideomycetes genomes: a test case for predicting lifestyles and emergence of pathogens.</title>
        <authorList>
            <person name="Haridas S."/>
            <person name="Albert R."/>
            <person name="Binder M."/>
            <person name="Bloem J."/>
            <person name="Labutti K."/>
            <person name="Salamov A."/>
            <person name="Andreopoulos B."/>
            <person name="Baker S."/>
            <person name="Barry K."/>
            <person name="Bills G."/>
            <person name="Bluhm B."/>
            <person name="Cannon C."/>
            <person name="Castanera R."/>
            <person name="Culley D."/>
            <person name="Daum C."/>
            <person name="Ezra D."/>
            <person name="Gonzalez J."/>
            <person name="Henrissat B."/>
            <person name="Kuo A."/>
            <person name="Liang C."/>
            <person name="Lipzen A."/>
            <person name="Lutzoni F."/>
            <person name="Magnuson J."/>
            <person name="Mondo S."/>
            <person name="Nolan M."/>
            <person name="Ohm R."/>
            <person name="Pangilinan J."/>
            <person name="Park H.-J."/>
            <person name="Ramirez L."/>
            <person name="Alfaro M."/>
            <person name="Sun H."/>
            <person name="Tritt A."/>
            <person name="Yoshinaga Y."/>
            <person name="Zwiers L.-H."/>
            <person name="Turgeon B."/>
            <person name="Goodwin S."/>
            <person name="Spatafora J."/>
            <person name="Crous P."/>
            <person name="Grigoriev I."/>
        </authorList>
    </citation>
    <scope>NUCLEOTIDE SEQUENCE</scope>
    <source>
        <strain evidence="14">CBS 130266</strain>
    </source>
</reference>
<comment type="similarity">
    <text evidence="9 12">Belongs to the archaeal rpoM/eukaryotic RPA12/RPB9/RPC11 RNA polymerase family.</text>
</comment>
<evidence type="ECO:0000256" key="4">
    <source>
        <dbReference type="ARBA" id="ARBA00022723"/>
    </source>
</evidence>
<proteinExistence type="inferred from homology"/>
<comment type="subcellular location">
    <subcellularLocation>
        <location evidence="1">Nucleus</location>
        <location evidence="1">Nucleolus</location>
    </subcellularLocation>
</comment>
<feature type="binding site" evidence="10">
    <location>
        <position position="50"/>
    </location>
    <ligand>
        <name>Zn(2+)</name>
        <dbReference type="ChEBI" id="CHEBI:29105"/>
        <label>1</label>
    </ligand>
</feature>
<feature type="domain" description="TFIIS-type" evidence="13">
    <location>
        <begin position="89"/>
        <end position="129"/>
    </location>
</feature>
<keyword evidence="8 9" id="KW-0539">Nucleus</keyword>
<comment type="caution">
    <text evidence="14">The sequence shown here is derived from an EMBL/GenBank/DDBJ whole genome shotgun (WGS) entry which is preliminary data.</text>
</comment>
<evidence type="ECO:0000256" key="11">
    <source>
        <dbReference type="PIRSR" id="PIRSR005586-2"/>
    </source>
</evidence>
<evidence type="ECO:0000256" key="12">
    <source>
        <dbReference type="RuleBase" id="RU003474"/>
    </source>
</evidence>
<dbReference type="PANTHER" id="PTHR11239:SF1">
    <property type="entry name" value="DNA-DIRECTED RNA POLYMERASE II SUBUNIT RPB9"/>
    <property type="match status" value="1"/>
</dbReference>
<dbReference type="GO" id="GO:0001193">
    <property type="term" value="P:maintenance of transcriptional fidelity during transcription elongation by RNA polymerase II"/>
    <property type="evidence" value="ECO:0007669"/>
    <property type="project" value="TreeGrafter"/>
</dbReference>
<evidence type="ECO:0000256" key="9">
    <source>
        <dbReference type="PIRNR" id="PIRNR005586"/>
    </source>
</evidence>
<feature type="binding site" evidence="10">
    <location>
        <position position="25"/>
    </location>
    <ligand>
        <name>Zn(2+)</name>
        <dbReference type="ChEBI" id="CHEBI:29105"/>
        <label>1</label>
    </ligand>
</feature>
<evidence type="ECO:0000256" key="10">
    <source>
        <dbReference type="PIRSR" id="PIRSR005586-1"/>
    </source>
</evidence>
<evidence type="ECO:0000256" key="3">
    <source>
        <dbReference type="ARBA" id="ARBA00022478"/>
    </source>
</evidence>
<feature type="binding site" evidence="10">
    <location>
        <position position="28"/>
    </location>
    <ligand>
        <name>Zn(2+)</name>
        <dbReference type="ChEBI" id="CHEBI:29105"/>
        <label>1</label>
    </ligand>
</feature>
<feature type="binding site" evidence="10">
    <location>
        <position position="47"/>
    </location>
    <ligand>
        <name>Zn(2+)</name>
        <dbReference type="ChEBI" id="CHEBI:29105"/>
        <label>1</label>
    </ligand>
</feature>
<evidence type="ECO:0000259" key="13">
    <source>
        <dbReference type="PROSITE" id="PS51133"/>
    </source>
</evidence>
<dbReference type="InterPro" id="IPR012164">
    <property type="entry name" value="Rpa12/Rpb9/Rpc10/TFS"/>
</dbReference>
<dbReference type="GO" id="GO:0005730">
    <property type="term" value="C:nucleolus"/>
    <property type="evidence" value="ECO:0007669"/>
    <property type="project" value="UniProtKB-SubCell"/>
</dbReference>
<evidence type="ECO:0000313" key="14">
    <source>
        <dbReference type="EMBL" id="KAF2434418.1"/>
    </source>
</evidence>
<keyword evidence="6 10" id="KW-0862">Zinc</keyword>
<sequence>MASSPPENEAEKAPEQPKNITFRFCRECSNMLYPRENPGENTLDFACRTCNFSEPASTSCVFRNELRNTVGETAGITQDVAQDPTLPRINKTCPACSEPEAVFFQSQQRTAETGMKLYYVCVACGNVWQ</sequence>
<name>A0A9P4P041_9PEZI</name>
<dbReference type="AlphaFoldDB" id="A0A9P4P041"/>
<keyword evidence="15" id="KW-1185">Reference proteome</keyword>
<keyword evidence="7 9" id="KW-0804">Transcription</keyword>
<feature type="binding site" evidence="10">
    <location>
        <position position="121"/>
    </location>
    <ligand>
        <name>Zn(2+)</name>
        <dbReference type="ChEBI" id="CHEBI:29105"/>
        <label>2</label>
    </ligand>
</feature>
<keyword evidence="4 10" id="KW-0479">Metal-binding</keyword>
<dbReference type="PANTHER" id="PTHR11239">
    <property type="entry name" value="DNA-DIRECTED RNA POLYMERASE"/>
    <property type="match status" value="1"/>
</dbReference>
<feature type="zinc finger region" description="C4-type" evidence="11">
    <location>
        <begin position="25"/>
        <end position="50"/>
    </location>
</feature>
<feature type="binding site" evidence="10">
    <location>
        <position position="96"/>
    </location>
    <ligand>
        <name>Zn(2+)</name>
        <dbReference type="ChEBI" id="CHEBI:29105"/>
        <label>2</label>
    </ligand>
</feature>
<dbReference type="GO" id="GO:0006283">
    <property type="term" value="P:transcription-coupled nucleotide-excision repair"/>
    <property type="evidence" value="ECO:0007669"/>
    <property type="project" value="TreeGrafter"/>
</dbReference>
<dbReference type="PROSITE" id="PS51133">
    <property type="entry name" value="ZF_TFIIS_2"/>
    <property type="match status" value="1"/>
</dbReference>
<dbReference type="SMART" id="SM00440">
    <property type="entry name" value="ZnF_C2C2"/>
    <property type="match status" value="1"/>
</dbReference>
<dbReference type="InterPro" id="IPR034012">
    <property type="entry name" value="Zn_ribbon_RPB9_C"/>
</dbReference>
<evidence type="ECO:0000256" key="1">
    <source>
        <dbReference type="ARBA" id="ARBA00004604"/>
    </source>
</evidence>
<keyword evidence="5 11" id="KW-0863">Zinc-finger</keyword>
<comment type="subunit">
    <text evidence="2">Component of the RNA polymerase II (Pol II) complex consisting of 12 subunits.</text>
</comment>
<dbReference type="GO" id="GO:0008270">
    <property type="term" value="F:zinc ion binding"/>
    <property type="evidence" value="ECO:0007669"/>
    <property type="project" value="UniProtKB-KW"/>
</dbReference>
<dbReference type="InterPro" id="IPR001222">
    <property type="entry name" value="Znf_TFIIS"/>
</dbReference>
<dbReference type="InterPro" id="IPR001529">
    <property type="entry name" value="Zn_ribbon_RPB9"/>
</dbReference>
<gene>
    <name evidence="14" type="ORF">EJ08DRAFT_668329</name>
</gene>
<dbReference type="PIRSF" id="PIRSF005586">
    <property type="entry name" value="RNApol_RpoM"/>
    <property type="match status" value="1"/>
</dbReference>
<dbReference type="GO" id="GO:0003899">
    <property type="term" value="F:DNA-directed RNA polymerase activity"/>
    <property type="evidence" value="ECO:0007669"/>
    <property type="project" value="InterPro"/>
</dbReference>
<dbReference type="GO" id="GO:0003676">
    <property type="term" value="F:nucleic acid binding"/>
    <property type="evidence" value="ECO:0007669"/>
    <property type="project" value="InterPro"/>
</dbReference>
<feature type="binding site" evidence="10">
    <location>
        <position position="93"/>
    </location>
    <ligand>
        <name>Zn(2+)</name>
        <dbReference type="ChEBI" id="CHEBI:29105"/>
        <label>2</label>
    </ligand>
</feature>
<accession>A0A9P4P041</accession>
<dbReference type="Proteomes" id="UP000800235">
    <property type="component" value="Unassembled WGS sequence"/>
</dbReference>
<comment type="function">
    <text evidence="9">DNA-dependent RNA polymerase catalyzes the transcription of DNA into RNA using the four ribonucleoside triphosphates as substrates.</text>
</comment>
<dbReference type="GO" id="GO:0005665">
    <property type="term" value="C:RNA polymerase II, core complex"/>
    <property type="evidence" value="ECO:0007669"/>
    <property type="project" value="TreeGrafter"/>
</dbReference>
<evidence type="ECO:0000256" key="2">
    <source>
        <dbReference type="ARBA" id="ARBA00011730"/>
    </source>
</evidence>
<dbReference type="Pfam" id="PF01096">
    <property type="entry name" value="Zn_ribbon_TFIIS"/>
    <property type="match status" value="1"/>
</dbReference>
<evidence type="ECO:0000256" key="5">
    <source>
        <dbReference type="ARBA" id="ARBA00022771"/>
    </source>
</evidence>
<dbReference type="FunFam" id="2.20.25.10:FF:000008">
    <property type="entry name" value="DNA-directed RNA polymerase II subunit RPB9"/>
    <property type="match status" value="1"/>
</dbReference>
<evidence type="ECO:0000256" key="8">
    <source>
        <dbReference type="ARBA" id="ARBA00023242"/>
    </source>
</evidence>
<evidence type="ECO:0000313" key="15">
    <source>
        <dbReference type="Proteomes" id="UP000800235"/>
    </source>
</evidence>